<evidence type="ECO:0000256" key="4">
    <source>
        <dbReference type="ARBA" id="ARBA00022691"/>
    </source>
</evidence>
<evidence type="ECO:0000259" key="6">
    <source>
        <dbReference type="Pfam" id="PF07669"/>
    </source>
</evidence>
<dbReference type="GO" id="GO:0003676">
    <property type="term" value="F:nucleic acid binding"/>
    <property type="evidence" value="ECO:0007669"/>
    <property type="project" value="InterPro"/>
</dbReference>
<accession>A0A7I9WMJ7</accession>
<sequence length="1180" mass="132864">MASAPSNMVAPLRRLVLDLEADLRARVDGDDPDSRQDGVFDAWKRDYDKASAANRTAAAWPEWRNDRVTQAAVAWVLLTVFARYCEDNALVTPRWISGADADERAHALDARRAYFQAHPEDTDREWLTKISDHFTKFPATAGLVDRFSPMHLVAPSGDAARNLLEFWWQQDRNGAPMFSFTGMDTRFLGDLYQDLSEHAKKTYALLQTPEFVEEFILDQTMEPALTDRPLEGFTVIDPTCGSGHFLLGAFHRLHERWQRHAPALGPRELVEKALDGIYGVDINPFAVAIARFRLLVAALHAAGDSSLEQRIAYNPHLAAGDSLLWGADQQLLPADLLAGSHGITPDTTENIVDLVAILQREHDVVVGNPPFKNRQDTALRNVYRYLYKTVKGKFPLTIPFTELFFRLAHRNQGVRRAGWVGILAANTFMTRRFGDRLVERFFPTVDLRTLIDTSGVYLPGHGTPTVIIVGQNRSPAGNTIRAALGVRGEPKQPADPSKGLVWTSIVKHIDEPGFSDSFISIADLERETMQKHPWSLSGGGALELLEQVESCCSHRLGDVATTGICAVIGVEEPYEVATWATVPTALFVDGDGVRDFYQNSNTRYWPYERVDGELLASRDNDHLSTLWPFRTSIRNGKWFGKTKDQRGQFWTEFGHIAQDLVDADTIICFAEVATHNHFCLSQGGRIYKQKAPLIRLSRGGTHDQYLQLLGVLNSSVACFWLKQKSHPKGGDPIGKDGARVSAEGWSDRYEFTGTTLQGYPLPSATPVADAKFLDDLAQDLQRMSPRHLASKDTPTSSALATSRSEYYRLRGLMIAHQEELDWSYYKIYGLTDDDLTYSGPLPEIAFGQRAFEIALARNMDDGEETAWFARHGAVPEAEIPDHFDTEYKALLQRRLDVIESNPGIRLLERPEYKRRWAVEPWDKQVQSALHEWLLDRVEDKSLWFDREGRPATMSVAQLADVLDRNRDFRNVLRLWAGDDNITTGTALAKLLADETVPYLSAYRYKPAGLEKRTVWEQTWELQRKEDCGKKLDTPIPVPPTYSPADFAKTSYWSHRGKLDVPKERFISYPGAGRDSDTTELLGWAGWDHAEQALALAGLISQRIEDGWDTPKLIPMLAGLNELLPWVQQWHNEIDPEYGESVADTIADELTARLAENHLTVTELTEWGPKPIRKPRARKTS</sequence>
<dbReference type="InterPro" id="IPR050953">
    <property type="entry name" value="N4_N6_ade-DNA_methylase"/>
</dbReference>
<dbReference type="GO" id="GO:0009007">
    <property type="term" value="F:site-specific DNA-methyltransferase (adenine-specific) activity"/>
    <property type="evidence" value="ECO:0007669"/>
    <property type="project" value="UniProtKB-EC"/>
</dbReference>
<comment type="catalytic activity">
    <reaction evidence="5">
        <text>a 2'-deoxyadenosine in DNA + S-adenosyl-L-methionine = an N(6)-methyl-2'-deoxyadenosine in DNA + S-adenosyl-L-homocysteine + H(+)</text>
        <dbReference type="Rhea" id="RHEA:15197"/>
        <dbReference type="Rhea" id="RHEA-COMP:12418"/>
        <dbReference type="Rhea" id="RHEA-COMP:12419"/>
        <dbReference type="ChEBI" id="CHEBI:15378"/>
        <dbReference type="ChEBI" id="CHEBI:57856"/>
        <dbReference type="ChEBI" id="CHEBI:59789"/>
        <dbReference type="ChEBI" id="CHEBI:90615"/>
        <dbReference type="ChEBI" id="CHEBI:90616"/>
        <dbReference type="EC" id="2.1.1.72"/>
    </reaction>
</comment>
<dbReference type="AlphaFoldDB" id="A0A7I9WMJ7"/>
<keyword evidence="4" id="KW-0949">S-adenosyl-L-methionine</keyword>
<dbReference type="RefSeq" id="WP_193489333.1">
    <property type="nucleotide sequence ID" value="NZ_BAAAMC010000056.1"/>
</dbReference>
<dbReference type="Pfam" id="PF07669">
    <property type="entry name" value="Eco57I"/>
    <property type="match status" value="1"/>
</dbReference>
<dbReference type="PANTHER" id="PTHR33841:SF1">
    <property type="entry name" value="DNA METHYLTRANSFERASE A"/>
    <property type="match status" value="1"/>
</dbReference>
<dbReference type="SUPFAM" id="SSF53335">
    <property type="entry name" value="S-adenosyl-L-methionine-dependent methyltransferases"/>
    <property type="match status" value="1"/>
</dbReference>
<name>A0A7I9WMJ7_9MYCO</name>
<feature type="domain" description="DUF7008" evidence="7">
    <location>
        <begin position="813"/>
        <end position="1175"/>
    </location>
</feature>
<feature type="domain" description="Type II methyltransferase M.TaqI-like" evidence="6">
    <location>
        <begin position="277"/>
        <end position="453"/>
    </location>
</feature>
<evidence type="ECO:0000256" key="2">
    <source>
        <dbReference type="ARBA" id="ARBA00022603"/>
    </source>
</evidence>
<dbReference type="GO" id="GO:0032259">
    <property type="term" value="P:methylation"/>
    <property type="evidence" value="ECO:0007669"/>
    <property type="project" value="UniProtKB-KW"/>
</dbReference>
<dbReference type="PANTHER" id="PTHR33841">
    <property type="entry name" value="DNA METHYLTRANSFERASE YEEA-RELATED"/>
    <property type="match status" value="1"/>
</dbReference>
<dbReference type="EC" id="2.1.1.72" evidence="1"/>
<gene>
    <name evidence="8" type="ORF">MMUR_26520</name>
</gene>
<protein>
    <recommendedName>
        <fullName evidence="1">site-specific DNA-methyltransferase (adenine-specific)</fullName>
        <ecNumber evidence="1">2.1.1.72</ecNumber>
    </recommendedName>
</protein>
<dbReference type="InterPro" id="IPR029063">
    <property type="entry name" value="SAM-dependent_MTases_sf"/>
</dbReference>
<dbReference type="NCBIfam" id="NF033451">
    <property type="entry name" value="BREX_2_MTaseX"/>
    <property type="match status" value="1"/>
</dbReference>
<evidence type="ECO:0000313" key="8">
    <source>
        <dbReference type="EMBL" id="GFG58516.1"/>
    </source>
</evidence>
<dbReference type="Proteomes" id="UP000465241">
    <property type="component" value="Unassembled WGS sequence"/>
</dbReference>
<dbReference type="EMBL" id="BLKT01000003">
    <property type="protein sequence ID" value="GFG58516.1"/>
    <property type="molecule type" value="Genomic_DNA"/>
</dbReference>
<keyword evidence="2 8" id="KW-0489">Methyltransferase</keyword>
<keyword evidence="3" id="KW-0808">Transferase</keyword>
<evidence type="ECO:0000256" key="1">
    <source>
        <dbReference type="ARBA" id="ARBA00011900"/>
    </source>
</evidence>
<evidence type="ECO:0000256" key="5">
    <source>
        <dbReference type="ARBA" id="ARBA00047942"/>
    </source>
</evidence>
<organism evidence="8 9">
    <name type="scientific">Mycolicibacterium murale</name>
    <dbReference type="NCBI Taxonomy" id="182220"/>
    <lineage>
        <taxon>Bacteria</taxon>
        <taxon>Bacillati</taxon>
        <taxon>Actinomycetota</taxon>
        <taxon>Actinomycetes</taxon>
        <taxon>Mycobacteriales</taxon>
        <taxon>Mycobacteriaceae</taxon>
        <taxon>Mycolicibacterium</taxon>
    </lineage>
</organism>
<evidence type="ECO:0000259" key="7">
    <source>
        <dbReference type="Pfam" id="PF22654"/>
    </source>
</evidence>
<dbReference type="InterPro" id="IPR011639">
    <property type="entry name" value="MethylTrfase_TaqI-like_dom"/>
</dbReference>
<dbReference type="Pfam" id="PF22654">
    <property type="entry name" value="DUF7008"/>
    <property type="match status" value="1"/>
</dbReference>
<evidence type="ECO:0000313" key="9">
    <source>
        <dbReference type="Proteomes" id="UP000465241"/>
    </source>
</evidence>
<dbReference type="Gene3D" id="3.40.50.150">
    <property type="entry name" value="Vaccinia Virus protein VP39"/>
    <property type="match status" value="1"/>
</dbReference>
<dbReference type="InterPro" id="IPR054277">
    <property type="entry name" value="DUF7008"/>
</dbReference>
<dbReference type="InterPro" id="IPR002052">
    <property type="entry name" value="DNA_methylase_N6_adenine_CS"/>
</dbReference>
<dbReference type="PRINTS" id="PR00507">
    <property type="entry name" value="N12N6MTFRASE"/>
</dbReference>
<dbReference type="GO" id="GO:0006304">
    <property type="term" value="P:DNA modification"/>
    <property type="evidence" value="ECO:0007669"/>
    <property type="project" value="InterPro"/>
</dbReference>
<proteinExistence type="predicted"/>
<reference evidence="8 9" key="1">
    <citation type="journal article" date="2019" name="Emerg. Microbes Infect.">
        <title>Comprehensive subspecies identification of 175 nontuberculous mycobacteria species based on 7547 genomic profiles.</title>
        <authorList>
            <person name="Matsumoto Y."/>
            <person name="Kinjo T."/>
            <person name="Motooka D."/>
            <person name="Nabeya D."/>
            <person name="Jung N."/>
            <person name="Uechi K."/>
            <person name="Horii T."/>
            <person name="Iida T."/>
            <person name="Fujita J."/>
            <person name="Nakamura S."/>
        </authorList>
    </citation>
    <scope>NUCLEOTIDE SEQUENCE [LARGE SCALE GENOMIC DNA]</scope>
    <source>
        <strain evidence="8 9">JCM 13392</strain>
    </source>
</reference>
<keyword evidence="9" id="KW-1185">Reference proteome</keyword>
<evidence type="ECO:0000256" key="3">
    <source>
        <dbReference type="ARBA" id="ARBA00022679"/>
    </source>
</evidence>
<comment type="caution">
    <text evidence="8">The sequence shown here is derived from an EMBL/GenBank/DDBJ whole genome shotgun (WGS) entry which is preliminary data.</text>
</comment>
<dbReference type="PROSITE" id="PS00092">
    <property type="entry name" value="N6_MTASE"/>
    <property type="match status" value="1"/>
</dbReference>